<organism evidence="1 2">
    <name type="scientific">Paenibacillus selenitireducens</name>
    <dbReference type="NCBI Taxonomy" id="1324314"/>
    <lineage>
        <taxon>Bacteria</taxon>
        <taxon>Bacillati</taxon>
        <taxon>Bacillota</taxon>
        <taxon>Bacilli</taxon>
        <taxon>Bacillales</taxon>
        <taxon>Paenibacillaceae</taxon>
        <taxon>Paenibacillus</taxon>
    </lineage>
</organism>
<reference evidence="1 2" key="1">
    <citation type="submission" date="2017-01" db="EMBL/GenBank/DDBJ databases">
        <title>Genome analysis of Paenibacillus selenitrireducens ES3-24.</title>
        <authorList>
            <person name="Xu D."/>
            <person name="Yao R."/>
            <person name="Zheng S."/>
        </authorList>
    </citation>
    <scope>NUCLEOTIDE SEQUENCE [LARGE SCALE GENOMIC DNA]</scope>
    <source>
        <strain evidence="1 2">ES3-24</strain>
    </source>
</reference>
<sequence>MEVIDFVLRGRYAKCTIQLKDGTSVKVDTFHSLIEQGMNEWRLRLKPYVTRRTDEPKNCISRRIGCPIYSITQQAGSSHNEKLQLFLLFVLDHASFWNGRNGFPRQFKEIEICGKIIVDKLEAHTINYFQ</sequence>
<gene>
    <name evidence="1" type="ORF">BVG16_25635</name>
</gene>
<keyword evidence="2" id="KW-1185">Reference proteome</keyword>
<protein>
    <submittedName>
        <fullName evidence="1">Uncharacterized protein</fullName>
    </submittedName>
</protein>
<dbReference type="STRING" id="1324314.BVG16_25635"/>
<dbReference type="EMBL" id="MSZX01000012">
    <property type="protein sequence ID" value="OPA74133.1"/>
    <property type="molecule type" value="Genomic_DNA"/>
</dbReference>
<proteinExistence type="predicted"/>
<accession>A0A1T2X3I2</accession>
<dbReference type="AlphaFoldDB" id="A0A1T2X3I2"/>
<evidence type="ECO:0000313" key="1">
    <source>
        <dbReference type="EMBL" id="OPA74133.1"/>
    </source>
</evidence>
<name>A0A1T2X3I2_9BACL</name>
<comment type="caution">
    <text evidence="1">The sequence shown here is derived from an EMBL/GenBank/DDBJ whole genome shotgun (WGS) entry which is preliminary data.</text>
</comment>
<dbReference type="Proteomes" id="UP000190188">
    <property type="component" value="Unassembled WGS sequence"/>
</dbReference>
<evidence type="ECO:0000313" key="2">
    <source>
        <dbReference type="Proteomes" id="UP000190188"/>
    </source>
</evidence>